<organism evidence="1 2">
    <name type="scientific">Pleurodeles waltl</name>
    <name type="common">Iberian ribbed newt</name>
    <dbReference type="NCBI Taxonomy" id="8319"/>
    <lineage>
        <taxon>Eukaryota</taxon>
        <taxon>Metazoa</taxon>
        <taxon>Chordata</taxon>
        <taxon>Craniata</taxon>
        <taxon>Vertebrata</taxon>
        <taxon>Euteleostomi</taxon>
        <taxon>Amphibia</taxon>
        <taxon>Batrachia</taxon>
        <taxon>Caudata</taxon>
        <taxon>Salamandroidea</taxon>
        <taxon>Salamandridae</taxon>
        <taxon>Pleurodelinae</taxon>
        <taxon>Pleurodeles</taxon>
    </lineage>
</organism>
<name>A0AAV7L958_PLEWA</name>
<comment type="caution">
    <text evidence="1">The sequence shown here is derived from an EMBL/GenBank/DDBJ whole genome shotgun (WGS) entry which is preliminary data.</text>
</comment>
<accession>A0AAV7L958</accession>
<keyword evidence="2" id="KW-1185">Reference proteome</keyword>
<proteinExistence type="predicted"/>
<sequence>MSYLCALFTSIMSDYKDESGKGYSYDDSVGSFEQDLVYALDARIDIVDPSSEVAECVQAHICNGFEKDDRSRLRYECPWPDFLNKVTETPEIDQTLVTHLKKFSKDPKKGIYRA</sequence>
<dbReference type="Proteomes" id="UP001066276">
    <property type="component" value="Chromosome 12"/>
</dbReference>
<gene>
    <name evidence="1" type="ORF">NDU88_004587</name>
</gene>
<evidence type="ECO:0000313" key="2">
    <source>
        <dbReference type="Proteomes" id="UP001066276"/>
    </source>
</evidence>
<protein>
    <submittedName>
        <fullName evidence="1">Uncharacterized protein</fullName>
    </submittedName>
</protein>
<reference evidence="1" key="1">
    <citation type="journal article" date="2022" name="bioRxiv">
        <title>Sequencing and chromosome-scale assembly of the giantPleurodeles waltlgenome.</title>
        <authorList>
            <person name="Brown T."/>
            <person name="Elewa A."/>
            <person name="Iarovenko S."/>
            <person name="Subramanian E."/>
            <person name="Araus A.J."/>
            <person name="Petzold A."/>
            <person name="Susuki M."/>
            <person name="Suzuki K.-i.T."/>
            <person name="Hayashi T."/>
            <person name="Toyoda A."/>
            <person name="Oliveira C."/>
            <person name="Osipova E."/>
            <person name="Leigh N.D."/>
            <person name="Simon A."/>
            <person name="Yun M.H."/>
        </authorList>
    </citation>
    <scope>NUCLEOTIDE SEQUENCE</scope>
    <source>
        <strain evidence="1">20211129_DDA</strain>
        <tissue evidence="1">Liver</tissue>
    </source>
</reference>
<evidence type="ECO:0000313" key="1">
    <source>
        <dbReference type="EMBL" id="KAJ1084440.1"/>
    </source>
</evidence>
<dbReference type="EMBL" id="JANPWB010000016">
    <property type="protein sequence ID" value="KAJ1084440.1"/>
    <property type="molecule type" value="Genomic_DNA"/>
</dbReference>
<dbReference type="AlphaFoldDB" id="A0AAV7L958"/>